<dbReference type="PANTHER" id="PTHR24223">
    <property type="entry name" value="ATP-BINDING CASSETTE SUB-FAMILY C"/>
    <property type="match status" value="1"/>
</dbReference>
<dbReference type="InterPro" id="IPR050173">
    <property type="entry name" value="ABC_transporter_C-like"/>
</dbReference>
<dbReference type="AlphaFoldDB" id="A0A1I7Z2S6"/>
<evidence type="ECO:0000313" key="5">
    <source>
        <dbReference type="Proteomes" id="UP000095287"/>
    </source>
</evidence>
<dbReference type="GO" id="GO:0042626">
    <property type="term" value="F:ATPase-coupled transmembrane transporter activity"/>
    <property type="evidence" value="ECO:0007669"/>
    <property type="project" value="TreeGrafter"/>
</dbReference>
<keyword evidence="3" id="KW-0547">Nucleotide-binding</keyword>
<keyword evidence="5" id="KW-1185">Reference proteome</keyword>
<evidence type="ECO:0000256" key="4">
    <source>
        <dbReference type="ARBA" id="ARBA00022840"/>
    </source>
</evidence>
<dbReference type="Gene3D" id="3.40.50.300">
    <property type="entry name" value="P-loop containing nucleotide triphosphate hydrolases"/>
    <property type="match status" value="1"/>
</dbReference>
<dbReference type="InterPro" id="IPR027417">
    <property type="entry name" value="P-loop_NTPase"/>
</dbReference>
<evidence type="ECO:0000256" key="1">
    <source>
        <dbReference type="ARBA" id="ARBA00004141"/>
    </source>
</evidence>
<proteinExistence type="inferred from homology"/>
<sequence length="101" mass="11302">MRPRPTSTCSKTDALIQQTIRKRFASSTVLTIAHRLKTIMDSDRVMVMEHGRLVECDHPHILLQEESSYFSFLVSETGKAAPQLKEIARAAFAEKTGQAAN</sequence>
<comment type="similarity">
    <text evidence="2">Belongs to the ABC transporter superfamily. ABCC family. Conjugate transporter (TC 3.A.1.208) subfamily.</text>
</comment>
<dbReference type="SUPFAM" id="SSF52540">
    <property type="entry name" value="P-loop containing nucleoside triphosphate hydrolases"/>
    <property type="match status" value="1"/>
</dbReference>
<dbReference type="PANTHER" id="PTHR24223:SF456">
    <property type="entry name" value="MULTIDRUG RESISTANCE-ASSOCIATED PROTEIN LETHAL(2)03659"/>
    <property type="match status" value="1"/>
</dbReference>
<dbReference type="GO" id="GO:0005524">
    <property type="term" value="F:ATP binding"/>
    <property type="evidence" value="ECO:0007669"/>
    <property type="project" value="UniProtKB-KW"/>
</dbReference>
<evidence type="ECO:0000256" key="3">
    <source>
        <dbReference type="ARBA" id="ARBA00022741"/>
    </source>
</evidence>
<organism evidence="5 6">
    <name type="scientific">Steinernema glaseri</name>
    <dbReference type="NCBI Taxonomy" id="37863"/>
    <lineage>
        <taxon>Eukaryota</taxon>
        <taxon>Metazoa</taxon>
        <taxon>Ecdysozoa</taxon>
        <taxon>Nematoda</taxon>
        <taxon>Chromadorea</taxon>
        <taxon>Rhabditida</taxon>
        <taxon>Tylenchina</taxon>
        <taxon>Panagrolaimomorpha</taxon>
        <taxon>Strongyloidoidea</taxon>
        <taxon>Steinernematidae</taxon>
        <taxon>Steinernema</taxon>
    </lineage>
</organism>
<evidence type="ECO:0000313" key="6">
    <source>
        <dbReference type="WBParaSite" id="L893_g22348.t1"/>
    </source>
</evidence>
<name>A0A1I7Z2S6_9BILA</name>
<dbReference type="GO" id="GO:0016020">
    <property type="term" value="C:membrane"/>
    <property type="evidence" value="ECO:0007669"/>
    <property type="project" value="UniProtKB-SubCell"/>
</dbReference>
<reference evidence="6" key="1">
    <citation type="submission" date="2016-11" db="UniProtKB">
        <authorList>
            <consortium name="WormBaseParasite"/>
        </authorList>
    </citation>
    <scope>IDENTIFICATION</scope>
</reference>
<accession>A0A1I7Z2S6</accession>
<evidence type="ECO:0000256" key="2">
    <source>
        <dbReference type="ARBA" id="ARBA00009726"/>
    </source>
</evidence>
<protein>
    <submittedName>
        <fullName evidence="6">ABC transporter domain-containing protein</fullName>
    </submittedName>
</protein>
<dbReference type="Proteomes" id="UP000095287">
    <property type="component" value="Unplaced"/>
</dbReference>
<dbReference type="WBParaSite" id="L893_g22348.t1">
    <property type="protein sequence ID" value="L893_g22348.t1"/>
    <property type="gene ID" value="L893_g22348"/>
</dbReference>
<keyword evidence="4" id="KW-0067">ATP-binding</keyword>
<comment type="subcellular location">
    <subcellularLocation>
        <location evidence="1">Membrane</location>
        <topology evidence="1">Multi-pass membrane protein</topology>
    </subcellularLocation>
</comment>